<dbReference type="SMART" id="SM00507">
    <property type="entry name" value="HNHc"/>
    <property type="match status" value="1"/>
</dbReference>
<evidence type="ECO:0000313" key="3">
    <source>
        <dbReference type="Proteomes" id="UP000594059"/>
    </source>
</evidence>
<dbReference type="Proteomes" id="UP000594059">
    <property type="component" value="Chromosome"/>
</dbReference>
<proteinExistence type="predicted"/>
<dbReference type="InterPro" id="IPR029471">
    <property type="entry name" value="HNH_5"/>
</dbReference>
<name>A0A7S6ZSY9_9GAMM</name>
<organism evidence="2 3">
    <name type="scientific">Novilysobacter ciconiae</name>
    <dbReference type="NCBI Taxonomy" id="2781022"/>
    <lineage>
        <taxon>Bacteria</taxon>
        <taxon>Pseudomonadati</taxon>
        <taxon>Pseudomonadota</taxon>
        <taxon>Gammaproteobacteria</taxon>
        <taxon>Lysobacterales</taxon>
        <taxon>Lysobacteraceae</taxon>
        <taxon>Novilysobacter</taxon>
    </lineage>
</organism>
<dbReference type="KEGG" id="lcic:INQ41_04875"/>
<evidence type="ECO:0000313" key="2">
    <source>
        <dbReference type="EMBL" id="QOW20360.1"/>
    </source>
</evidence>
<dbReference type="InterPro" id="IPR003615">
    <property type="entry name" value="HNH_nuc"/>
</dbReference>
<accession>A0A7S6ZSY9</accession>
<reference evidence="2 3" key="1">
    <citation type="submission" date="2020-10" db="EMBL/GenBank/DDBJ databases">
        <title>complete genome sequencing of Lysobacter sp. H21R20.</title>
        <authorList>
            <person name="Bae J.-W."/>
            <person name="Lee S.-Y."/>
        </authorList>
    </citation>
    <scope>NUCLEOTIDE SEQUENCE [LARGE SCALE GENOMIC DNA]</scope>
    <source>
        <strain evidence="2 3">H21R20</strain>
    </source>
</reference>
<keyword evidence="2" id="KW-0378">Hydrolase</keyword>
<protein>
    <submittedName>
        <fullName evidence="2">HNH endonuclease</fullName>
    </submittedName>
</protein>
<dbReference type="Gene3D" id="1.10.30.50">
    <property type="match status" value="1"/>
</dbReference>
<dbReference type="CDD" id="cd00085">
    <property type="entry name" value="HNHc"/>
    <property type="match status" value="1"/>
</dbReference>
<dbReference type="PANTHER" id="PTHR33877">
    <property type="entry name" value="SLL1193 PROTEIN"/>
    <property type="match status" value="1"/>
</dbReference>
<keyword evidence="2" id="KW-0540">Nuclease</keyword>
<feature type="domain" description="HNH nuclease" evidence="1">
    <location>
        <begin position="118"/>
        <end position="171"/>
    </location>
</feature>
<dbReference type="GO" id="GO:0004519">
    <property type="term" value="F:endonuclease activity"/>
    <property type="evidence" value="ECO:0007669"/>
    <property type="project" value="UniProtKB-KW"/>
</dbReference>
<dbReference type="Pfam" id="PF14279">
    <property type="entry name" value="HNH_5"/>
    <property type="match status" value="1"/>
</dbReference>
<sequence length="237" mass="26014">METDTATRFVARTLPPATSGGGWEPDTPVSTGHALEHLDSVRLLSLDAHGRVLDWMNWQHAACLYARDAVAWTLGDPCLTVHGGHNRRSGEPSVLRLHPIVAARGHASARAVNPTPTLTNAALFARDAHLCLYCGGQFNRPQLTRDHVKPVSRGGRDVWENVVAACFHCNSRKGNRSPQQANMPLLAVPYRPSWVEHLILSNRNILADQMAFLKSQLPKKHARDGLVLRTSALAAVR</sequence>
<gene>
    <name evidence="2" type="ORF">INQ41_04875</name>
</gene>
<keyword evidence="3" id="KW-1185">Reference proteome</keyword>
<keyword evidence="2" id="KW-0255">Endonuclease</keyword>
<dbReference type="RefSeq" id="WP_193986699.1">
    <property type="nucleotide sequence ID" value="NZ_CP063656.1"/>
</dbReference>
<dbReference type="EMBL" id="CP063656">
    <property type="protein sequence ID" value="QOW20360.1"/>
    <property type="molecule type" value="Genomic_DNA"/>
</dbReference>
<dbReference type="PANTHER" id="PTHR33877:SF2">
    <property type="entry name" value="OS07G0170200 PROTEIN"/>
    <property type="match status" value="1"/>
</dbReference>
<dbReference type="InterPro" id="IPR052892">
    <property type="entry name" value="NA-targeting_endonuclease"/>
</dbReference>
<evidence type="ECO:0000259" key="1">
    <source>
        <dbReference type="SMART" id="SM00507"/>
    </source>
</evidence>
<dbReference type="AlphaFoldDB" id="A0A7S6ZSY9"/>